<evidence type="ECO:0000259" key="7">
    <source>
        <dbReference type="Pfam" id="PF00349"/>
    </source>
</evidence>
<dbReference type="GO" id="GO:0006006">
    <property type="term" value="P:glucose metabolic process"/>
    <property type="evidence" value="ECO:0007669"/>
    <property type="project" value="TreeGrafter"/>
</dbReference>
<dbReference type="Gene3D" id="3.40.367.20">
    <property type="match status" value="1"/>
</dbReference>
<name>A0AAV5RP68_STABA</name>
<evidence type="ECO:0000256" key="1">
    <source>
        <dbReference type="ARBA" id="ARBA00009225"/>
    </source>
</evidence>
<dbReference type="PANTHER" id="PTHR19443">
    <property type="entry name" value="HEXOKINASE"/>
    <property type="match status" value="1"/>
</dbReference>
<dbReference type="EC" id="2.7.1.-" evidence="6"/>
<dbReference type="GO" id="GO:0006013">
    <property type="term" value="P:mannose metabolic process"/>
    <property type="evidence" value="ECO:0007669"/>
    <property type="project" value="TreeGrafter"/>
</dbReference>
<dbReference type="GO" id="GO:0019158">
    <property type="term" value="F:mannokinase activity"/>
    <property type="evidence" value="ECO:0007669"/>
    <property type="project" value="TreeGrafter"/>
</dbReference>
<feature type="domain" description="Hexokinase N-terminal" evidence="7">
    <location>
        <begin position="41"/>
        <end position="164"/>
    </location>
</feature>
<dbReference type="GO" id="GO:0006096">
    <property type="term" value="P:glycolytic process"/>
    <property type="evidence" value="ECO:0007669"/>
    <property type="project" value="UniProtKB-KW"/>
</dbReference>
<accession>A0AAV5RP68</accession>
<organism evidence="9 10">
    <name type="scientific">Starmerella bacillaris</name>
    <name type="common">Yeast</name>
    <name type="synonym">Candida zemplinina</name>
    <dbReference type="NCBI Taxonomy" id="1247836"/>
    <lineage>
        <taxon>Eukaryota</taxon>
        <taxon>Fungi</taxon>
        <taxon>Dikarya</taxon>
        <taxon>Ascomycota</taxon>
        <taxon>Saccharomycotina</taxon>
        <taxon>Dipodascomycetes</taxon>
        <taxon>Dipodascales</taxon>
        <taxon>Trichomonascaceae</taxon>
        <taxon>Starmerella</taxon>
    </lineage>
</organism>
<dbReference type="Proteomes" id="UP001362899">
    <property type="component" value="Unassembled WGS sequence"/>
</dbReference>
<sequence length="381" mass="41333">METKVNISELAGEISSIDLNVLPASRSFMLVEDVPELKDIKYGTVQVIGIGGTNLRLNKVIYEPSGSIKNEEIFSAKIPVSEYESLFDYSVNKLLPYLDNNSPVAISWSFPLDHGRIVCMGKQFSQKYNNLKLEDCFNTAFRSNGCNLRVASVTHDGTSLLVAGMHTNESCKVALTLGTGVNINLIDKNGCAINTEVGSLGCAGFLSHSQYLPKPFLSKFQIYEDIVLNQPFEAQVGGLHIGHIVGLRLNRDISTELAFDIAFGTSNTNELSKTEHDQQVAYEVIETSAALTAAALFGFICGQCSIPSVPDLDPTQDANQNNTVNVCVAFTGSIISQPNYLELVKKHLEALEHKGCRKIHITLAPQLHGSEVGAGLCALGH</sequence>
<keyword evidence="3 6" id="KW-0547">Nucleotide-binding</keyword>
<gene>
    <name evidence="9" type="ORF">DASB73_036800</name>
</gene>
<comment type="caution">
    <text evidence="9">The sequence shown here is derived from an EMBL/GenBank/DDBJ whole genome shotgun (WGS) entry which is preliminary data.</text>
</comment>
<dbReference type="GO" id="GO:0005829">
    <property type="term" value="C:cytosol"/>
    <property type="evidence" value="ECO:0007669"/>
    <property type="project" value="TreeGrafter"/>
</dbReference>
<evidence type="ECO:0000256" key="4">
    <source>
        <dbReference type="ARBA" id="ARBA00022777"/>
    </source>
</evidence>
<keyword evidence="10" id="KW-1185">Reference proteome</keyword>
<dbReference type="Gene3D" id="3.30.420.40">
    <property type="match status" value="1"/>
</dbReference>
<evidence type="ECO:0000256" key="5">
    <source>
        <dbReference type="ARBA" id="ARBA00022840"/>
    </source>
</evidence>
<keyword evidence="2 6" id="KW-0808">Transferase</keyword>
<reference evidence="9 10" key="1">
    <citation type="journal article" date="2023" name="Elife">
        <title>Identification of key yeast species and microbe-microbe interactions impacting larval growth of Drosophila in the wild.</title>
        <authorList>
            <person name="Mure A."/>
            <person name="Sugiura Y."/>
            <person name="Maeda R."/>
            <person name="Honda K."/>
            <person name="Sakurai N."/>
            <person name="Takahashi Y."/>
            <person name="Watada M."/>
            <person name="Katoh T."/>
            <person name="Gotoh A."/>
            <person name="Gotoh Y."/>
            <person name="Taniguchi I."/>
            <person name="Nakamura K."/>
            <person name="Hayashi T."/>
            <person name="Katayama T."/>
            <person name="Uemura T."/>
            <person name="Hattori Y."/>
        </authorList>
    </citation>
    <scope>NUCLEOTIDE SEQUENCE [LARGE SCALE GENOMIC DNA]</scope>
    <source>
        <strain evidence="9 10">SB-73</strain>
    </source>
</reference>
<proteinExistence type="inferred from homology"/>
<dbReference type="GO" id="GO:0005739">
    <property type="term" value="C:mitochondrion"/>
    <property type="evidence" value="ECO:0007669"/>
    <property type="project" value="TreeGrafter"/>
</dbReference>
<evidence type="ECO:0000256" key="6">
    <source>
        <dbReference type="RuleBase" id="RU362007"/>
    </source>
</evidence>
<dbReference type="SUPFAM" id="SSF53067">
    <property type="entry name" value="Actin-like ATPase domain"/>
    <property type="match status" value="2"/>
</dbReference>
<dbReference type="InterPro" id="IPR022672">
    <property type="entry name" value="Hexokinase_N"/>
</dbReference>
<comment type="similarity">
    <text evidence="1 6">Belongs to the hexokinase family.</text>
</comment>
<evidence type="ECO:0000256" key="3">
    <source>
        <dbReference type="ARBA" id="ARBA00022741"/>
    </source>
</evidence>
<dbReference type="GO" id="GO:0001678">
    <property type="term" value="P:intracellular glucose homeostasis"/>
    <property type="evidence" value="ECO:0007669"/>
    <property type="project" value="InterPro"/>
</dbReference>
<dbReference type="AlphaFoldDB" id="A0AAV5RP68"/>
<dbReference type="GO" id="GO:0008865">
    <property type="term" value="F:fructokinase activity"/>
    <property type="evidence" value="ECO:0007669"/>
    <property type="project" value="TreeGrafter"/>
</dbReference>
<evidence type="ECO:0000256" key="2">
    <source>
        <dbReference type="ARBA" id="ARBA00022679"/>
    </source>
</evidence>
<dbReference type="EMBL" id="BTGC01000008">
    <property type="protein sequence ID" value="GMM52717.1"/>
    <property type="molecule type" value="Genomic_DNA"/>
</dbReference>
<keyword evidence="4 6" id="KW-0418">Kinase</keyword>
<evidence type="ECO:0000313" key="10">
    <source>
        <dbReference type="Proteomes" id="UP001362899"/>
    </source>
</evidence>
<evidence type="ECO:0000259" key="8">
    <source>
        <dbReference type="Pfam" id="PF03727"/>
    </source>
</evidence>
<protein>
    <recommendedName>
        <fullName evidence="6">Phosphotransferase</fullName>
        <ecNumber evidence="6">2.7.1.-</ecNumber>
    </recommendedName>
</protein>
<dbReference type="GO" id="GO:0004340">
    <property type="term" value="F:glucokinase activity"/>
    <property type="evidence" value="ECO:0007669"/>
    <property type="project" value="TreeGrafter"/>
</dbReference>
<evidence type="ECO:0000313" key="9">
    <source>
        <dbReference type="EMBL" id="GMM52717.1"/>
    </source>
</evidence>
<feature type="domain" description="Hexokinase C-terminal" evidence="8">
    <location>
        <begin position="273"/>
        <end position="379"/>
    </location>
</feature>
<keyword evidence="5 6" id="KW-0067">ATP-binding</keyword>
<dbReference type="PRINTS" id="PR00475">
    <property type="entry name" value="HEXOKINASE"/>
</dbReference>
<dbReference type="GO" id="GO:0005524">
    <property type="term" value="F:ATP binding"/>
    <property type="evidence" value="ECO:0007669"/>
    <property type="project" value="UniProtKB-UniRule"/>
</dbReference>
<keyword evidence="6" id="KW-0324">Glycolysis</keyword>
<dbReference type="Pfam" id="PF03727">
    <property type="entry name" value="Hexokinase_2"/>
    <property type="match status" value="1"/>
</dbReference>
<dbReference type="Pfam" id="PF00349">
    <property type="entry name" value="Hexokinase_1"/>
    <property type="match status" value="1"/>
</dbReference>
<dbReference type="InterPro" id="IPR001312">
    <property type="entry name" value="Hexokinase"/>
</dbReference>
<dbReference type="InterPro" id="IPR043129">
    <property type="entry name" value="ATPase_NBD"/>
</dbReference>
<dbReference type="GO" id="GO:0005536">
    <property type="term" value="F:D-glucose binding"/>
    <property type="evidence" value="ECO:0007669"/>
    <property type="project" value="InterPro"/>
</dbReference>
<dbReference type="PANTHER" id="PTHR19443:SF24">
    <property type="entry name" value="PHOSPHOTRANSFERASE"/>
    <property type="match status" value="1"/>
</dbReference>
<dbReference type="InterPro" id="IPR022673">
    <property type="entry name" value="Hexokinase_C"/>
</dbReference>